<protein>
    <submittedName>
        <fullName evidence="1">Uncharacterized protein</fullName>
    </submittedName>
</protein>
<accession>A0A6N8F8Q8</accession>
<organism evidence="1 2">
    <name type="scientific">Psychrosphaera haliotis</name>
    <dbReference type="NCBI Taxonomy" id="555083"/>
    <lineage>
        <taxon>Bacteria</taxon>
        <taxon>Pseudomonadati</taxon>
        <taxon>Pseudomonadota</taxon>
        <taxon>Gammaproteobacteria</taxon>
        <taxon>Alteromonadales</taxon>
        <taxon>Pseudoalteromonadaceae</taxon>
        <taxon>Psychrosphaera</taxon>
    </lineage>
</organism>
<dbReference type="AlphaFoldDB" id="A0A6N8F8Q8"/>
<name>A0A6N8F8Q8_9GAMM</name>
<keyword evidence="2" id="KW-1185">Reference proteome</keyword>
<proteinExistence type="predicted"/>
<dbReference type="Proteomes" id="UP000439994">
    <property type="component" value="Unassembled WGS sequence"/>
</dbReference>
<evidence type="ECO:0000313" key="1">
    <source>
        <dbReference type="EMBL" id="MUH72793.1"/>
    </source>
</evidence>
<dbReference type="RefSeq" id="WP_155695944.1">
    <property type="nucleotide sequence ID" value="NZ_WOCD01000003.1"/>
</dbReference>
<reference evidence="1 2" key="1">
    <citation type="submission" date="2019-11" db="EMBL/GenBank/DDBJ databases">
        <title>P. haliotis isolates from Z. marina roots.</title>
        <authorList>
            <person name="Cohen M."/>
            <person name="Jospin G."/>
            <person name="Eisen J.A."/>
            <person name="Coil D.A."/>
        </authorList>
    </citation>
    <scope>NUCLEOTIDE SEQUENCE [LARGE SCALE GENOMIC DNA]</scope>
    <source>
        <strain evidence="1 2">UCD-MCMsp1aY</strain>
    </source>
</reference>
<sequence>MNGKIIYLRKRESEDGVFIAELLSDLTFSTQFKQSLKKLTLDKSEGVASLGDLLICINNYSAAVELFKPSEKSRKAFGAGFNFSKDIYFLLKTIRLLSRKSYQRQPIQKCTYCCLCWRELHDSSHYYCRFHLASNRYNRMAKSNYYRDRRTIIKEFNSDKYKWTEALPTKPIFLESILDKTINFSWPQYMKFNLYNKWQDYAKEIHYLVNSHLKFTSKKVKNVFIEDFRDCKGYITAMLRALEPTTTERECDIVVYKGKGIEYSEEASLRQLQAILIRHEAYESLRVNKVTSGPKKGSTNCRKKERLRELIKDYKILGWSNAKIGRKINLSRQRIAMLVKELD</sequence>
<gene>
    <name evidence="1" type="ORF">GNP35_09995</name>
</gene>
<comment type="caution">
    <text evidence="1">The sequence shown here is derived from an EMBL/GenBank/DDBJ whole genome shotgun (WGS) entry which is preliminary data.</text>
</comment>
<evidence type="ECO:0000313" key="2">
    <source>
        <dbReference type="Proteomes" id="UP000439994"/>
    </source>
</evidence>
<dbReference type="EMBL" id="WOCD01000003">
    <property type="protein sequence ID" value="MUH72793.1"/>
    <property type="molecule type" value="Genomic_DNA"/>
</dbReference>